<reference evidence="1 2" key="1">
    <citation type="submission" date="2023-03" db="EMBL/GenBank/DDBJ databases">
        <title>Halomonas sp. nov., isolated from Korean tranditional fermented seafood 'Jeotgal'.</title>
        <authorList>
            <person name="Kim B."/>
            <person name="Shin N.-R."/>
        </authorList>
    </citation>
    <scope>NUCLEOTIDE SEQUENCE [LARGE SCALE GENOMIC DNA]</scope>
    <source>
        <strain evidence="1 2">SG2L-4</strain>
    </source>
</reference>
<name>A0ABY9Z2Y8_9GAMM</name>
<dbReference type="Proteomes" id="UP001301869">
    <property type="component" value="Chromosome"/>
</dbReference>
<evidence type="ECO:0008006" key="3">
    <source>
        <dbReference type="Google" id="ProtNLM"/>
    </source>
</evidence>
<evidence type="ECO:0000313" key="1">
    <source>
        <dbReference type="EMBL" id="WNK21218.1"/>
    </source>
</evidence>
<accession>A0ABY9Z2Y8</accession>
<gene>
    <name evidence="1" type="ORF">P1P91_05965</name>
</gene>
<evidence type="ECO:0000313" key="2">
    <source>
        <dbReference type="Proteomes" id="UP001301869"/>
    </source>
</evidence>
<dbReference type="RefSeq" id="WP_311885210.1">
    <property type="nucleotide sequence ID" value="NZ_CP119391.1"/>
</dbReference>
<organism evidence="1 2">
    <name type="scientific">Halomonas piscis</name>
    <dbReference type="NCBI Taxonomy" id="3031727"/>
    <lineage>
        <taxon>Bacteria</taxon>
        <taxon>Pseudomonadati</taxon>
        <taxon>Pseudomonadota</taxon>
        <taxon>Gammaproteobacteria</taxon>
        <taxon>Oceanospirillales</taxon>
        <taxon>Halomonadaceae</taxon>
        <taxon>Halomonas</taxon>
    </lineage>
</organism>
<protein>
    <recommendedName>
        <fullName evidence="3">DUF4351 domain-containing protein</fullName>
    </recommendedName>
</protein>
<dbReference type="EMBL" id="CP119391">
    <property type="protein sequence ID" value="WNK21218.1"/>
    <property type="molecule type" value="Genomic_DNA"/>
</dbReference>
<sequence>MAYVNTLERQALAKERMSALESTLRKQMTLKFGDIPAWATQRLADASQQELEVWAEKNMTADSLEAVFAH</sequence>
<proteinExistence type="predicted"/>
<keyword evidence="2" id="KW-1185">Reference proteome</keyword>